<evidence type="ECO:0000313" key="1">
    <source>
        <dbReference type="EMBL" id="KAI3826361.1"/>
    </source>
</evidence>
<reference evidence="2" key="1">
    <citation type="journal article" date="2022" name="Mol. Ecol. Resour.">
        <title>The genomes of chicory, endive, great burdock and yacon provide insights into Asteraceae palaeo-polyploidization history and plant inulin production.</title>
        <authorList>
            <person name="Fan W."/>
            <person name="Wang S."/>
            <person name="Wang H."/>
            <person name="Wang A."/>
            <person name="Jiang F."/>
            <person name="Liu H."/>
            <person name="Zhao H."/>
            <person name="Xu D."/>
            <person name="Zhang Y."/>
        </authorList>
    </citation>
    <scope>NUCLEOTIDE SEQUENCE [LARGE SCALE GENOMIC DNA]</scope>
    <source>
        <strain evidence="2">cv. Yunnan</strain>
    </source>
</reference>
<reference evidence="1 2" key="2">
    <citation type="journal article" date="2022" name="Mol. Ecol. Resour.">
        <title>The genomes of chicory, endive, great burdock and yacon provide insights into Asteraceae paleo-polyploidization history and plant inulin production.</title>
        <authorList>
            <person name="Fan W."/>
            <person name="Wang S."/>
            <person name="Wang H."/>
            <person name="Wang A."/>
            <person name="Jiang F."/>
            <person name="Liu H."/>
            <person name="Zhao H."/>
            <person name="Xu D."/>
            <person name="Zhang Y."/>
        </authorList>
    </citation>
    <scope>NUCLEOTIDE SEQUENCE [LARGE SCALE GENOMIC DNA]</scope>
    <source>
        <strain evidence="2">cv. Yunnan</strain>
        <tissue evidence="1">Leaves</tissue>
    </source>
</reference>
<gene>
    <name evidence="1" type="ORF">L1987_00408</name>
</gene>
<proteinExistence type="predicted"/>
<protein>
    <submittedName>
        <fullName evidence="1">Uncharacterized protein</fullName>
    </submittedName>
</protein>
<accession>A0ACB9K2A1</accession>
<keyword evidence="2" id="KW-1185">Reference proteome</keyword>
<name>A0ACB9K2A1_9ASTR</name>
<evidence type="ECO:0000313" key="2">
    <source>
        <dbReference type="Proteomes" id="UP001056120"/>
    </source>
</evidence>
<sequence length="67" mass="8300">MGYIIPRFMRYNIHRNKTEVEDEQNHFFFTILSDNFLKKCFLNQISSYAYLELHNRFCLHQFHQNPT</sequence>
<dbReference type="Proteomes" id="UP001056120">
    <property type="component" value="Linkage Group LG01"/>
</dbReference>
<dbReference type="EMBL" id="CM042018">
    <property type="protein sequence ID" value="KAI3826361.1"/>
    <property type="molecule type" value="Genomic_DNA"/>
</dbReference>
<organism evidence="1 2">
    <name type="scientific">Smallanthus sonchifolius</name>
    <dbReference type="NCBI Taxonomy" id="185202"/>
    <lineage>
        <taxon>Eukaryota</taxon>
        <taxon>Viridiplantae</taxon>
        <taxon>Streptophyta</taxon>
        <taxon>Embryophyta</taxon>
        <taxon>Tracheophyta</taxon>
        <taxon>Spermatophyta</taxon>
        <taxon>Magnoliopsida</taxon>
        <taxon>eudicotyledons</taxon>
        <taxon>Gunneridae</taxon>
        <taxon>Pentapetalae</taxon>
        <taxon>asterids</taxon>
        <taxon>campanulids</taxon>
        <taxon>Asterales</taxon>
        <taxon>Asteraceae</taxon>
        <taxon>Asteroideae</taxon>
        <taxon>Heliantheae alliance</taxon>
        <taxon>Millerieae</taxon>
        <taxon>Smallanthus</taxon>
    </lineage>
</organism>
<comment type="caution">
    <text evidence="1">The sequence shown here is derived from an EMBL/GenBank/DDBJ whole genome shotgun (WGS) entry which is preliminary data.</text>
</comment>